<evidence type="ECO:0000313" key="1">
    <source>
        <dbReference type="EMBL" id="CAL1603995.1"/>
    </source>
</evidence>
<name>A0AAV2LNS8_KNICA</name>
<dbReference type="AlphaFoldDB" id="A0AAV2LNS8"/>
<protein>
    <submittedName>
        <fullName evidence="1">Uncharacterized protein</fullName>
    </submittedName>
</protein>
<reference evidence="1 2" key="1">
    <citation type="submission" date="2024-04" db="EMBL/GenBank/DDBJ databases">
        <authorList>
            <person name="Waldvogel A.-M."/>
            <person name="Schoenle A."/>
        </authorList>
    </citation>
    <scope>NUCLEOTIDE SEQUENCE [LARGE SCALE GENOMIC DNA]</scope>
</reference>
<dbReference type="EMBL" id="OZ035826">
    <property type="protein sequence ID" value="CAL1603995.1"/>
    <property type="molecule type" value="Genomic_DNA"/>
</dbReference>
<dbReference type="Proteomes" id="UP001497482">
    <property type="component" value="Chromosome 4"/>
</dbReference>
<accession>A0AAV2LNS8</accession>
<dbReference type="InterPro" id="IPR027836">
    <property type="entry name" value="DUF4529"/>
</dbReference>
<organism evidence="1 2">
    <name type="scientific">Knipowitschia caucasica</name>
    <name type="common">Caucasian dwarf goby</name>
    <name type="synonym">Pomatoschistus caucasicus</name>
    <dbReference type="NCBI Taxonomy" id="637954"/>
    <lineage>
        <taxon>Eukaryota</taxon>
        <taxon>Metazoa</taxon>
        <taxon>Chordata</taxon>
        <taxon>Craniata</taxon>
        <taxon>Vertebrata</taxon>
        <taxon>Euteleostomi</taxon>
        <taxon>Actinopterygii</taxon>
        <taxon>Neopterygii</taxon>
        <taxon>Teleostei</taxon>
        <taxon>Neoteleostei</taxon>
        <taxon>Acanthomorphata</taxon>
        <taxon>Gobiaria</taxon>
        <taxon>Gobiiformes</taxon>
        <taxon>Gobioidei</taxon>
        <taxon>Gobiidae</taxon>
        <taxon>Gobiinae</taxon>
        <taxon>Knipowitschia</taxon>
    </lineage>
</organism>
<sequence>MQTVCGPADQSNENTWRADISADRRHVNVLLDLSEEETKKDLQPHEYHCSPGWDEAVCGWRRVAPYAGLFLAEDTGPRPKHKDIEHDASTSGESYPKLTFLCLGLNMHCTEKVLKVKVYGVVLLLNRAETSPTSF</sequence>
<gene>
    <name evidence="1" type="ORF">KC01_LOCUS31582</name>
</gene>
<keyword evidence="2" id="KW-1185">Reference proteome</keyword>
<evidence type="ECO:0000313" key="2">
    <source>
        <dbReference type="Proteomes" id="UP001497482"/>
    </source>
</evidence>
<proteinExistence type="predicted"/>
<dbReference type="Pfam" id="PF15032">
    <property type="entry name" value="DUF4529"/>
    <property type="match status" value="1"/>
</dbReference>